<dbReference type="EMBL" id="MFUO01000036">
    <property type="protein sequence ID" value="OGI83150.1"/>
    <property type="molecule type" value="Genomic_DNA"/>
</dbReference>
<keyword evidence="3" id="KW-0963">Cytoplasm</keyword>
<dbReference type="Gene3D" id="3.65.10.10">
    <property type="entry name" value="Enolpyruvate transferase domain"/>
    <property type="match status" value="2"/>
</dbReference>
<dbReference type="CDD" id="cd00093">
    <property type="entry name" value="HTH_XRE"/>
    <property type="match status" value="1"/>
</dbReference>
<dbReference type="GO" id="GO:0008360">
    <property type="term" value="P:regulation of cell shape"/>
    <property type="evidence" value="ECO:0007669"/>
    <property type="project" value="UniProtKB-KW"/>
</dbReference>
<evidence type="ECO:0000256" key="9">
    <source>
        <dbReference type="ARBA" id="ARBA00023316"/>
    </source>
</evidence>
<name>A0A1F6WMN8_9BACT</name>
<keyword evidence="9" id="KW-0961">Cell wall biogenesis/degradation</keyword>
<evidence type="ECO:0000256" key="4">
    <source>
        <dbReference type="ARBA" id="ARBA00022618"/>
    </source>
</evidence>
<organism evidence="17 18">
    <name type="scientific">Candidatus Nomurabacteria bacterium RIFCSPLOWO2_01_FULL_33_17</name>
    <dbReference type="NCBI Taxonomy" id="1801764"/>
    <lineage>
        <taxon>Bacteria</taxon>
        <taxon>Candidatus Nomuraibacteriota</taxon>
    </lineage>
</organism>
<evidence type="ECO:0000256" key="12">
    <source>
        <dbReference type="ARBA" id="ARBA00039754"/>
    </source>
</evidence>
<evidence type="ECO:0000256" key="5">
    <source>
        <dbReference type="ARBA" id="ARBA00022679"/>
    </source>
</evidence>
<dbReference type="STRING" id="1801764.A2903_02035"/>
<comment type="subcellular location">
    <subcellularLocation>
        <location evidence="1">Cytoplasm</location>
    </subcellularLocation>
</comment>
<reference evidence="17 18" key="1">
    <citation type="journal article" date="2016" name="Nat. Commun.">
        <title>Thousands of microbial genomes shed light on interconnected biogeochemical processes in an aquifer system.</title>
        <authorList>
            <person name="Anantharaman K."/>
            <person name="Brown C.T."/>
            <person name="Hug L.A."/>
            <person name="Sharon I."/>
            <person name="Castelle C.J."/>
            <person name="Probst A.J."/>
            <person name="Thomas B.C."/>
            <person name="Singh A."/>
            <person name="Wilkins M.J."/>
            <person name="Karaoz U."/>
            <person name="Brodie E.L."/>
            <person name="Williams K.H."/>
            <person name="Hubbard S.S."/>
            <person name="Banfield J.F."/>
        </authorList>
    </citation>
    <scope>NUCLEOTIDE SEQUENCE [LARGE SCALE GENOMIC DNA]</scope>
</reference>
<protein>
    <recommendedName>
        <fullName evidence="12">UDP-N-acetylglucosamine 1-carboxyvinyltransferase</fullName>
        <ecNumber evidence="11">2.5.1.7</ecNumber>
    </recommendedName>
    <alternativeName>
        <fullName evidence="13">Enoylpyruvate transferase</fullName>
    </alternativeName>
    <alternativeName>
        <fullName evidence="14">UDP-N-acetylglucosamine enolpyruvyl transferase</fullName>
    </alternativeName>
</protein>
<keyword evidence="5 17" id="KW-0808">Transferase</keyword>
<dbReference type="SMART" id="SM00530">
    <property type="entry name" value="HTH_XRE"/>
    <property type="match status" value="1"/>
</dbReference>
<keyword evidence="8" id="KW-0131">Cell cycle</keyword>
<keyword evidence="7" id="KW-0573">Peptidoglycan synthesis</keyword>
<dbReference type="Proteomes" id="UP000178184">
    <property type="component" value="Unassembled WGS sequence"/>
</dbReference>
<proteinExistence type="inferred from homology"/>
<evidence type="ECO:0000256" key="3">
    <source>
        <dbReference type="ARBA" id="ARBA00022490"/>
    </source>
</evidence>
<dbReference type="NCBIfam" id="NF006873">
    <property type="entry name" value="PRK09369.1"/>
    <property type="match status" value="1"/>
</dbReference>
<evidence type="ECO:0000256" key="2">
    <source>
        <dbReference type="ARBA" id="ARBA00004752"/>
    </source>
</evidence>
<evidence type="ECO:0000256" key="7">
    <source>
        <dbReference type="ARBA" id="ARBA00022984"/>
    </source>
</evidence>
<dbReference type="Pfam" id="PF00275">
    <property type="entry name" value="EPSP_synthase"/>
    <property type="match status" value="1"/>
</dbReference>
<dbReference type="GO" id="GO:0003677">
    <property type="term" value="F:DNA binding"/>
    <property type="evidence" value="ECO:0007669"/>
    <property type="project" value="InterPro"/>
</dbReference>
<comment type="caution">
    <text evidence="17">The sequence shown here is derived from an EMBL/GenBank/DDBJ whole genome shotgun (WGS) entry which is preliminary data.</text>
</comment>
<evidence type="ECO:0000256" key="15">
    <source>
        <dbReference type="ARBA" id="ARBA00047527"/>
    </source>
</evidence>
<keyword evidence="6" id="KW-0133">Cell shape</keyword>
<sequence>MKNHKSPQEHIGYLIRTIREREGLTQVEFARMLETSQSAIARMEKGDQNFTTKELDRIGETLGQRLVSLAPRTDDFEITGGHKLTGTVTTSHSKNGALALMAASLLNHGTTVLYGIPRIEEVFRFIEVFESINIKINWVDDHSLKITPPEKYNMETINEAVAGNIRVNLYLIPVLAHVMNEFRLPNPGGCKMGERTISAHKYALEKFGIKIKSEARQYKVSYNKLKPADITMYEASDMGVINVLMASALIPGKTIIRFAPPNYQVQDVCFFLEHLGVKIDGIGTTTLTVHGVKEIDQDTKWYNSEDPIESMFFISATIVTGGNVIIKRCPIDFLRLEMLKLEKMGLKFSISKIYKGENGRVDLVDIHIKESKLKALPDKIHALPYPGINNDNLPFFVPIATQATGTTLIHDWTWENRAIYFTEINRLGAKVLLADPHRVYIEGKTNLHASQIVCPPALRPATIILIAMLGAEGKSILRNVYAINRGYENLVERLNDLGGQVKQIKNLD</sequence>
<keyword evidence="4" id="KW-0132">Cell division</keyword>
<dbReference type="EC" id="2.5.1.7" evidence="11"/>
<dbReference type="SUPFAM" id="SSF55205">
    <property type="entry name" value="EPT/RTPC-like"/>
    <property type="match status" value="1"/>
</dbReference>
<dbReference type="SUPFAM" id="SSF47413">
    <property type="entry name" value="lambda repressor-like DNA-binding domains"/>
    <property type="match status" value="1"/>
</dbReference>
<dbReference type="GO" id="GO:0071555">
    <property type="term" value="P:cell wall organization"/>
    <property type="evidence" value="ECO:0007669"/>
    <property type="project" value="UniProtKB-KW"/>
</dbReference>
<feature type="domain" description="HTH cro/C1-type" evidence="16">
    <location>
        <begin position="15"/>
        <end position="69"/>
    </location>
</feature>
<evidence type="ECO:0000256" key="10">
    <source>
        <dbReference type="ARBA" id="ARBA00038367"/>
    </source>
</evidence>
<dbReference type="InterPro" id="IPR001986">
    <property type="entry name" value="Enolpyruvate_Tfrase_dom"/>
</dbReference>
<accession>A0A1F6WMN8</accession>
<gene>
    <name evidence="17" type="ORF">A2903_02035</name>
</gene>
<evidence type="ECO:0000256" key="11">
    <source>
        <dbReference type="ARBA" id="ARBA00039108"/>
    </source>
</evidence>
<evidence type="ECO:0000259" key="16">
    <source>
        <dbReference type="PROSITE" id="PS50943"/>
    </source>
</evidence>
<evidence type="ECO:0000256" key="8">
    <source>
        <dbReference type="ARBA" id="ARBA00023306"/>
    </source>
</evidence>
<dbReference type="InterPro" id="IPR001387">
    <property type="entry name" value="Cro/C1-type_HTH"/>
</dbReference>
<dbReference type="PANTHER" id="PTHR43783">
    <property type="entry name" value="UDP-N-ACETYLGLUCOSAMINE 1-CARBOXYVINYLTRANSFERASE"/>
    <property type="match status" value="1"/>
</dbReference>
<comment type="catalytic activity">
    <reaction evidence="15">
        <text>phosphoenolpyruvate + UDP-N-acetyl-alpha-D-glucosamine = UDP-N-acetyl-3-O-(1-carboxyvinyl)-alpha-D-glucosamine + phosphate</text>
        <dbReference type="Rhea" id="RHEA:18681"/>
        <dbReference type="ChEBI" id="CHEBI:43474"/>
        <dbReference type="ChEBI" id="CHEBI:57705"/>
        <dbReference type="ChEBI" id="CHEBI:58702"/>
        <dbReference type="ChEBI" id="CHEBI:68483"/>
        <dbReference type="EC" id="2.5.1.7"/>
    </reaction>
</comment>
<dbReference type="InterPro" id="IPR013792">
    <property type="entry name" value="RNA3'P_cycl/enolpyr_Trfase_a/b"/>
</dbReference>
<evidence type="ECO:0000256" key="1">
    <source>
        <dbReference type="ARBA" id="ARBA00004496"/>
    </source>
</evidence>
<evidence type="ECO:0000313" key="17">
    <source>
        <dbReference type="EMBL" id="OGI83150.1"/>
    </source>
</evidence>
<dbReference type="PANTHER" id="PTHR43783:SF1">
    <property type="entry name" value="UDP-N-ACETYLGLUCOSAMINE 1-CARBOXYVINYLTRANSFERASE"/>
    <property type="match status" value="1"/>
</dbReference>
<comment type="pathway">
    <text evidence="2">Cell wall biogenesis; peptidoglycan biosynthesis.</text>
</comment>
<dbReference type="GO" id="GO:0009252">
    <property type="term" value="P:peptidoglycan biosynthetic process"/>
    <property type="evidence" value="ECO:0007669"/>
    <property type="project" value="UniProtKB-KW"/>
</dbReference>
<dbReference type="Gene3D" id="1.10.260.40">
    <property type="entry name" value="lambda repressor-like DNA-binding domains"/>
    <property type="match status" value="1"/>
</dbReference>
<dbReference type="InterPro" id="IPR050068">
    <property type="entry name" value="MurA_subfamily"/>
</dbReference>
<comment type="similarity">
    <text evidence="10">Belongs to the EPSP synthase family. MurA subfamily.</text>
</comment>
<dbReference type="GO" id="GO:0005737">
    <property type="term" value="C:cytoplasm"/>
    <property type="evidence" value="ECO:0007669"/>
    <property type="project" value="UniProtKB-SubCell"/>
</dbReference>
<dbReference type="PROSITE" id="PS50943">
    <property type="entry name" value="HTH_CROC1"/>
    <property type="match status" value="1"/>
</dbReference>
<evidence type="ECO:0000256" key="6">
    <source>
        <dbReference type="ARBA" id="ARBA00022960"/>
    </source>
</evidence>
<dbReference type="AlphaFoldDB" id="A0A1F6WMN8"/>
<evidence type="ECO:0000313" key="18">
    <source>
        <dbReference type="Proteomes" id="UP000178184"/>
    </source>
</evidence>
<evidence type="ECO:0000256" key="14">
    <source>
        <dbReference type="ARBA" id="ARBA00042842"/>
    </source>
</evidence>
<dbReference type="GO" id="GO:0051301">
    <property type="term" value="P:cell division"/>
    <property type="evidence" value="ECO:0007669"/>
    <property type="project" value="UniProtKB-KW"/>
</dbReference>
<evidence type="ECO:0000256" key="13">
    <source>
        <dbReference type="ARBA" id="ARBA00042443"/>
    </source>
</evidence>
<dbReference type="InterPro" id="IPR010982">
    <property type="entry name" value="Lambda_DNA-bd_dom_sf"/>
</dbReference>
<dbReference type="InterPro" id="IPR036968">
    <property type="entry name" value="Enolpyruvate_Tfrase_sf"/>
</dbReference>
<dbReference type="GO" id="GO:0008760">
    <property type="term" value="F:UDP-N-acetylglucosamine 1-carboxyvinyltransferase activity"/>
    <property type="evidence" value="ECO:0007669"/>
    <property type="project" value="UniProtKB-EC"/>
</dbReference>
<dbReference type="Pfam" id="PF01381">
    <property type="entry name" value="HTH_3"/>
    <property type="match status" value="1"/>
</dbReference>